<protein>
    <submittedName>
        <fullName evidence="2">Predicted protein</fullName>
    </submittedName>
</protein>
<feature type="region of interest" description="Disordered" evidence="1">
    <location>
        <begin position="40"/>
        <end position="61"/>
    </location>
</feature>
<keyword evidence="3" id="KW-1185">Reference proteome</keyword>
<dbReference type="InParanoid" id="E5ABK6"/>
<dbReference type="Proteomes" id="UP000002668">
    <property type="component" value="Genome"/>
</dbReference>
<evidence type="ECO:0000313" key="2">
    <source>
        <dbReference type="EMBL" id="CBY01047.1"/>
    </source>
</evidence>
<dbReference type="AlphaFoldDB" id="E5ABK6"/>
<sequence length="100" mass="11676">MQRHREYGPLVQAYTLIKSFLDTLPDDTYSRIYSHMTAHEQTPSIDPHQPFHHSHNHKTSKDVLLRLPRPHLQSSGERHGPRATFSMYTVLAQHRIPART</sequence>
<accession>E5ABK6</accession>
<evidence type="ECO:0000313" key="3">
    <source>
        <dbReference type="Proteomes" id="UP000002668"/>
    </source>
</evidence>
<dbReference type="HOGENOM" id="CLU_2306644_0_0_1"/>
<dbReference type="EMBL" id="FP929138">
    <property type="protein sequence ID" value="CBY01047.1"/>
    <property type="molecule type" value="Genomic_DNA"/>
</dbReference>
<reference evidence="3" key="1">
    <citation type="journal article" date="2011" name="Nat. Commun.">
        <title>Effector diversification within compartments of the Leptosphaeria maculans genome affected by Repeat-Induced Point mutations.</title>
        <authorList>
            <person name="Rouxel T."/>
            <person name="Grandaubert J."/>
            <person name="Hane J.K."/>
            <person name="Hoede C."/>
            <person name="van de Wouw A.P."/>
            <person name="Couloux A."/>
            <person name="Dominguez V."/>
            <person name="Anthouard V."/>
            <person name="Bally P."/>
            <person name="Bourras S."/>
            <person name="Cozijnsen A.J."/>
            <person name="Ciuffetti L.M."/>
            <person name="Degrave A."/>
            <person name="Dilmaghani A."/>
            <person name="Duret L."/>
            <person name="Fudal I."/>
            <person name="Goodwin S.B."/>
            <person name="Gout L."/>
            <person name="Glaser N."/>
            <person name="Linglin J."/>
            <person name="Kema G.H.J."/>
            <person name="Lapalu N."/>
            <person name="Lawrence C.B."/>
            <person name="May K."/>
            <person name="Meyer M."/>
            <person name="Ollivier B."/>
            <person name="Poulain J."/>
            <person name="Schoch C.L."/>
            <person name="Simon A."/>
            <person name="Spatafora J.W."/>
            <person name="Stachowiak A."/>
            <person name="Turgeon B.G."/>
            <person name="Tyler B.M."/>
            <person name="Vincent D."/>
            <person name="Weissenbach J."/>
            <person name="Amselem J."/>
            <person name="Quesneville H."/>
            <person name="Oliver R.P."/>
            <person name="Wincker P."/>
            <person name="Balesdent M.-H."/>
            <person name="Howlett B.J."/>
        </authorList>
    </citation>
    <scope>NUCLEOTIDE SEQUENCE [LARGE SCALE GENOMIC DNA]</scope>
    <source>
        <strain evidence="3">JN3 / isolate v23.1.3 / race Av1-4-5-6-7-8</strain>
    </source>
</reference>
<dbReference type="VEuPathDB" id="FungiDB:LEMA_P021770.1"/>
<proteinExistence type="predicted"/>
<organism evidence="3">
    <name type="scientific">Leptosphaeria maculans (strain JN3 / isolate v23.1.3 / race Av1-4-5-6-7-8)</name>
    <name type="common">Blackleg fungus</name>
    <name type="synonym">Phoma lingam</name>
    <dbReference type="NCBI Taxonomy" id="985895"/>
    <lineage>
        <taxon>Eukaryota</taxon>
        <taxon>Fungi</taxon>
        <taxon>Dikarya</taxon>
        <taxon>Ascomycota</taxon>
        <taxon>Pezizomycotina</taxon>
        <taxon>Dothideomycetes</taxon>
        <taxon>Pleosporomycetidae</taxon>
        <taxon>Pleosporales</taxon>
        <taxon>Pleosporineae</taxon>
        <taxon>Leptosphaeriaceae</taxon>
        <taxon>Plenodomus</taxon>
        <taxon>Plenodomus lingam/Leptosphaeria maculans species complex</taxon>
    </lineage>
</organism>
<gene>
    <name evidence="2" type="ORF">LEMA_P021770.1</name>
</gene>
<evidence type="ECO:0000256" key="1">
    <source>
        <dbReference type="SAM" id="MobiDB-lite"/>
    </source>
</evidence>
<name>E5ABK6_LEPMJ</name>